<feature type="chain" id="PRO_5039036544" evidence="1">
    <location>
        <begin position="32"/>
        <end position="237"/>
    </location>
</feature>
<dbReference type="EMBL" id="FNJN01000002">
    <property type="protein sequence ID" value="SDO80226.1"/>
    <property type="molecule type" value="Genomic_DNA"/>
</dbReference>
<dbReference type="InterPro" id="IPR036514">
    <property type="entry name" value="SGNH_hydro_sf"/>
</dbReference>
<dbReference type="SUPFAM" id="SSF52266">
    <property type="entry name" value="SGNH hydrolase"/>
    <property type="match status" value="1"/>
</dbReference>
<dbReference type="Proteomes" id="UP000186456">
    <property type="component" value="Unassembled WGS sequence"/>
</dbReference>
<dbReference type="InterPro" id="IPR013830">
    <property type="entry name" value="SGNH_hydro"/>
</dbReference>
<reference evidence="3 4" key="1">
    <citation type="submission" date="2016-10" db="EMBL/GenBank/DDBJ databases">
        <authorList>
            <person name="de Groot N.N."/>
        </authorList>
    </citation>
    <scope>NUCLEOTIDE SEQUENCE [LARGE SCALE GENOMIC DNA]</scope>
    <source>
        <strain evidence="3 4">StLB037</strain>
    </source>
</reference>
<dbReference type="InterPro" id="IPR051532">
    <property type="entry name" value="Ester_Hydrolysis_Enzymes"/>
</dbReference>
<sequence length="237" mass="25469">MIAAENGVMRARRLLGLVAAASLLLVFSGCAAPTTAPAPAATGPVVSFYGDSYTRGTGASANDKRWSMIISAERGWQEINRSENGLGFVNRRASMGPGLDDIPAQVIADDPDLVFVTMGLNDNFSYDRAADRIRETIDSDLERLREGVPDARIVVVEPFWYTADRPASVDVIAGWVEDAAARIGADHIAGASHWLDGHYADSTDSWMAADGLHPNDTGYAYMAERMDAALRALDPPL</sequence>
<dbReference type="Pfam" id="PF13472">
    <property type="entry name" value="Lipase_GDSL_2"/>
    <property type="match status" value="1"/>
</dbReference>
<dbReference type="Gene3D" id="3.40.50.1110">
    <property type="entry name" value="SGNH hydrolase"/>
    <property type="match status" value="1"/>
</dbReference>
<name>A0A1H0MIY3_MICTS</name>
<keyword evidence="1" id="KW-0732">Signal</keyword>
<dbReference type="PANTHER" id="PTHR30383">
    <property type="entry name" value="THIOESTERASE 1/PROTEASE 1/LYSOPHOSPHOLIPASE L1"/>
    <property type="match status" value="1"/>
</dbReference>
<evidence type="ECO:0000313" key="4">
    <source>
        <dbReference type="Proteomes" id="UP000186456"/>
    </source>
</evidence>
<organism evidence="3 4">
    <name type="scientific">Microbacterium testaceum (strain StLB037)</name>
    <dbReference type="NCBI Taxonomy" id="979556"/>
    <lineage>
        <taxon>Bacteria</taxon>
        <taxon>Bacillati</taxon>
        <taxon>Actinomycetota</taxon>
        <taxon>Actinomycetes</taxon>
        <taxon>Micrococcales</taxon>
        <taxon>Microbacteriaceae</taxon>
        <taxon>Microbacterium</taxon>
    </lineage>
</organism>
<dbReference type="AlphaFoldDB" id="A0A1H0MIY3"/>
<proteinExistence type="predicted"/>
<evidence type="ECO:0000259" key="2">
    <source>
        <dbReference type="Pfam" id="PF13472"/>
    </source>
</evidence>
<feature type="domain" description="SGNH hydrolase-type esterase" evidence="2">
    <location>
        <begin position="48"/>
        <end position="220"/>
    </location>
</feature>
<feature type="signal peptide" evidence="1">
    <location>
        <begin position="1"/>
        <end position="31"/>
    </location>
</feature>
<dbReference type="PANTHER" id="PTHR30383:SF29">
    <property type="entry name" value="SGNH HYDROLASE-TYPE ESTERASE DOMAIN-CONTAINING PROTEIN"/>
    <property type="match status" value="1"/>
</dbReference>
<accession>A0A1H0MIY3</accession>
<evidence type="ECO:0000256" key="1">
    <source>
        <dbReference type="SAM" id="SignalP"/>
    </source>
</evidence>
<evidence type="ECO:0000313" key="3">
    <source>
        <dbReference type="EMBL" id="SDO80226.1"/>
    </source>
</evidence>
<protein>
    <submittedName>
        <fullName evidence="3">Lysophospholipase L1</fullName>
    </submittedName>
</protein>
<gene>
    <name evidence="3" type="ORF">SAMN04487788_0983</name>
</gene>
<dbReference type="CDD" id="cd00229">
    <property type="entry name" value="SGNH_hydrolase"/>
    <property type="match status" value="1"/>
</dbReference>